<sequence length="65" mass="7163">MKRIKNTKIFEILRGKRGVSSLALSGKIDILTRAEDSVIDSINVVPLSLVLGIINTRRRGIEALC</sequence>
<protein>
    <submittedName>
        <fullName evidence="1">Uncharacterized protein</fullName>
    </submittedName>
</protein>
<gene>
    <name evidence="1" type="ORF">WN51_10291</name>
</gene>
<accession>A0A0N0U6L2</accession>
<name>A0A0N0U6L2_9HYME</name>
<dbReference type="Proteomes" id="UP000053105">
    <property type="component" value="Unassembled WGS sequence"/>
</dbReference>
<organism evidence="1 2">
    <name type="scientific">Melipona quadrifasciata</name>
    <dbReference type="NCBI Taxonomy" id="166423"/>
    <lineage>
        <taxon>Eukaryota</taxon>
        <taxon>Metazoa</taxon>
        <taxon>Ecdysozoa</taxon>
        <taxon>Arthropoda</taxon>
        <taxon>Hexapoda</taxon>
        <taxon>Insecta</taxon>
        <taxon>Pterygota</taxon>
        <taxon>Neoptera</taxon>
        <taxon>Endopterygota</taxon>
        <taxon>Hymenoptera</taxon>
        <taxon>Apocrita</taxon>
        <taxon>Aculeata</taxon>
        <taxon>Apoidea</taxon>
        <taxon>Anthophila</taxon>
        <taxon>Apidae</taxon>
        <taxon>Melipona</taxon>
    </lineage>
</organism>
<evidence type="ECO:0000313" key="2">
    <source>
        <dbReference type="Proteomes" id="UP000053105"/>
    </source>
</evidence>
<evidence type="ECO:0000313" key="1">
    <source>
        <dbReference type="EMBL" id="KOX77201.1"/>
    </source>
</evidence>
<dbReference type="EMBL" id="KQ435735">
    <property type="protein sequence ID" value="KOX77201.1"/>
    <property type="molecule type" value="Genomic_DNA"/>
</dbReference>
<proteinExistence type="predicted"/>
<dbReference type="AlphaFoldDB" id="A0A0N0U6L2"/>
<reference evidence="1 2" key="1">
    <citation type="submission" date="2015-07" db="EMBL/GenBank/DDBJ databases">
        <title>The genome of Melipona quadrifasciata.</title>
        <authorList>
            <person name="Pan H."/>
            <person name="Kapheim K."/>
        </authorList>
    </citation>
    <scope>NUCLEOTIDE SEQUENCE [LARGE SCALE GENOMIC DNA]</scope>
    <source>
        <strain evidence="1">0111107301</strain>
        <tissue evidence="1">Whole body</tissue>
    </source>
</reference>
<keyword evidence="2" id="KW-1185">Reference proteome</keyword>